<comment type="caution">
    <text evidence="3">The sequence shown here is derived from an EMBL/GenBank/DDBJ whole genome shotgun (WGS) entry which is preliminary data.</text>
</comment>
<evidence type="ECO:0000256" key="1">
    <source>
        <dbReference type="SAM" id="MobiDB-lite"/>
    </source>
</evidence>
<gene>
    <name evidence="3" type="ORF">ACFQJ6_00285</name>
</gene>
<dbReference type="AlphaFoldDB" id="A0ABD5WI45"/>
<dbReference type="Gene3D" id="3.30.70.930">
    <property type="match status" value="1"/>
</dbReference>
<dbReference type="RefSeq" id="WP_382208383.1">
    <property type="nucleotide sequence ID" value="NZ_JBHSZH010000001.1"/>
</dbReference>
<organism evidence="3 4">
    <name type="scientific">Halorussus caseinilyticus</name>
    <dbReference type="NCBI Taxonomy" id="3034025"/>
    <lineage>
        <taxon>Archaea</taxon>
        <taxon>Methanobacteriati</taxon>
        <taxon>Methanobacteriota</taxon>
        <taxon>Stenosarchaea group</taxon>
        <taxon>Halobacteria</taxon>
        <taxon>Halobacteriales</taxon>
        <taxon>Haladaptataceae</taxon>
        <taxon>Halorussus</taxon>
    </lineage>
</organism>
<sequence>MSYETTPTDTIIEADDPTEVFAAAEAAHRSVTDERVITSLEIDDQRNRTQRRQERVASVERRLGRPAKRERQQMSERQQTAEPRQSAERKQSPAQDTRQSAGRPDATAVRGIRRGDRPNPAAPNRGTFKRPDRLRADR</sequence>
<dbReference type="InterPro" id="IPR002767">
    <property type="entry name" value="Thiamine_BP"/>
</dbReference>
<accession>A0ABD5WI45</accession>
<feature type="compositionally biased region" description="Basic and acidic residues" evidence="1">
    <location>
        <begin position="129"/>
        <end position="138"/>
    </location>
</feature>
<protein>
    <submittedName>
        <fullName evidence="3">MTH1187 family thiamine-binding protein</fullName>
    </submittedName>
</protein>
<evidence type="ECO:0000313" key="4">
    <source>
        <dbReference type="Proteomes" id="UP001596407"/>
    </source>
</evidence>
<dbReference type="SUPFAM" id="SSF89957">
    <property type="entry name" value="MTH1187/YkoF-like"/>
    <property type="match status" value="1"/>
</dbReference>
<feature type="compositionally biased region" description="Basic and acidic residues" evidence="1">
    <location>
        <begin position="43"/>
        <end position="74"/>
    </location>
</feature>
<feature type="region of interest" description="Disordered" evidence="1">
    <location>
        <begin position="37"/>
        <end position="138"/>
    </location>
</feature>
<keyword evidence="4" id="KW-1185">Reference proteome</keyword>
<evidence type="ECO:0000259" key="2">
    <source>
        <dbReference type="Pfam" id="PF01910"/>
    </source>
</evidence>
<feature type="domain" description="Thiamine-binding protein" evidence="2">
    <location>
        <begin position="2"/>
        <end position="60"/>
    </location>
</feature>
<reference evidence="3 4" key="1">
    <citation type="journal article" date="2019" name="Int. J. Syst. Evol. Microbiol.">
        <title>The Global Catalogue of Microorganisms (GCM) 10K type strain sequencing project: providing services to taxonomists for standard genome sequencing and annotation.</title>
        <authorList>
            <consortium name="The Broad Institute Genomics Platform"/>
            <consortium name="The Broad Institute Genome Sequencing Center for Infectious Disease"/>
            <person name="Wu L."/>
            <person name="Ma J."/>
        </authorList>
    </citation>
    <scope>NUCLEOTIDE SEQUENCE [LARGE SCALE GENOMIC DNA]</scope>
    <source>
        <strain evidence="3 4">DT72</strain>
    </source>
</reference>
<dbReference type="EMBL" id="JBHSZH010000001">
    <property type="protein sequence ID" value="MFC7078797.1"/>
    <property type="molecule type" value="Genomic_DNA"/>
</dbReference>
<dbReference type="InterPro" id="IPR029756">
    <property type="entry name" value="MTH1187/YkoF-like"/>
</dbReference>
<dbReference type="Pfam" id="PF01910">
    <property type="entry name" value="Thiamine_BP"/>
    <property type="match status" value="1"/>
</dbReference>
<dbReference type="Proteomes" id="UP001596407">
    <property type="component" value="Unassembled WGS sequence"/>
</dbReference>
<proteinExistence type="predicted"/>
<evidence type="ECO:0000313" key="3">
    <source>
        <dbReference type="EMBL" id="MFC7078797.1"/>
    </source>
</evidence>
<name>A0ABD5WI45_9EURY</name>